<evidence type="ECO:0000313" key="14">
    <source>
        <dbReference type="Proteomes" id="UP001497382"/>
    </source>
</evidence>
<dbReference type="InterPro" id="IPR036055">
    <property type="entry name" value="LDL_receptor-like_sf"/>
</dbReference>
<dbReference type="AlphaFoldDB" id="A0AAV2BFW2"/>
<evidence type="ECO:0000313" key="13">
    <source>
        <dbReference type="EMBL" id="CAL1294785.1"/>
    </source>
</evidence>
<dbReference type="InterPro" id="IPR051221">
    <property type="entry name" value="LDLR-related"/>
</dbReference>
<evidence type="ECO:0000256" key="9">
    <source>
        <dbReference type="ARBA" id="ARBA00023170"/>
    </source>
</evidence>
<accession>A0AAV2BFW2</accession>
<name>A0AAV2BFW2_9ARAC</name>
<dbReference type="GO" id="GO:0012505">
    <property type="term" value="C:endomembrane system"/>
    <property type="evidence" value="ECO:0007669"/>
    <property type="project" value="UniProtKB-SubCell"/>
</dbReference>
<evidence type="ECO:0000256" key="2">
    <source>
        <dbReference type="ARBA" id="ARBA00004308"/>
    </source>
</evidence>
<keyword evidence="5" id="KW-0677">Repeat</keyword>
<keyword evidence="9" id="KW-0675">Receptor</keyword>
<proteinExistence type="predicted"/>
<dbReference type="PRINTS" id="PR00261">
    <property type="entry name" value="LDLRECEPTOR"/>
</dbReference>
<feature type="disulfide bond" evidence="11">
    <location>
        <begin position="188"/>
        <end position="203"/>
    </location>
</feature>
<keyword evidence="10" id="KW-0325">Glycoprotein</keyword>
<feature type="coiled-coil region" evidence="12">
    <location>
        <begin position="37"/>
        <end position="87"/>
    </location>
</feature>
<dbReference type="Pfam" id="PF00057">
    <property type="entry name" value="Ldl_recept_a"/>
    <property type="match status" value="6"/>
</dbReference>
<dbReference type="PANTHER" id="PTHR22722">
    <property type="entry name" value="LOW-DENSITY LIPOPROTEIN RECEPTOR-RELATED PROTEIN 2-RELATED"/>
    <property type="match status" value="1"/>
</dbReference>
<keyword evidence="7" id="KW-0472">Membrane</keyword>
<dbReference type="GO" id="GO:0005886">
    <property type="term" value="C:plasma membrane"/>
    <property type="evidence" value="ECO:0007669"/>
    <property type="project" value="TreeGrafter"/>
</dbReference>
<feature type="disulfide bond" evidence="11">
    <location>
        <begin position="258"/>
        <end position="276"/>
    </location>
</feature>
<dbReference type="InterPro" id="IPR002172">
    <property type="entry name" value="LDrepeatLR_classA_rpt"/>
</dbReference>
<dbReference type="FunFam" id="4.10.400.10:FF:000113">
    <property type="entry name" value="Low-density lipoprotein receptor-related protein 8"/>
    <property type="match status" value="1"/>
</dbReference>
<feature type="disulfide bond" evidence="11">
    <location>
        <begin position="251"/>
        <end position="263"/>
    </location>
</feature>
<keyword evidence="6" id="KW-1133">Transmembrane helix</keyword>
<gene>
    <name evidence="13" type="ORF">LARSCL_LOCUS18911</name>
</gene>
<keyword evidence="8 11" id="KW-1015">Disulfide bond</keyword>
<dbReference type="SMART" id="SM00192">
    <property type="entry name" value="LDLa"/>
    <property type="match status" value="6"/>
</dbReference>
<keyword evidence="14" id="KW-1185">Reference proteome</keyword>
<feature type="disulfide bond" evidence="11">
    <location>
        <begin position="231"/>
        <end position="246"/>
    </location>
</feature>
<feature type="disulfide bond" evidence="11">
    <location>
        <begin position="270"/>
        <end position="285"/>
    </location>
</feature>
<evidence type="ECO:0000256" key="11">
    <source>
        <dbReference type="PROSITE-ProRule" id="PRU00124"/>
    </source>
</evidence>
<feature type="disulfide bond" evidence="11">
    <location>
        <begin position="145"/>
        <end position="160"/>
    </location>
</feature>
<evidence type="ECO:0000256" key="7">
    <source>
        <dbReference type="ARBA" id="ARBA00023136"/>
    </source>
</evidence>
<keyword evidence="4" id="KW-0732">Signal</keyword>
<organism evidence="13 14">
    <name type="scientific">Larinioides sclopetarius</name>
    <dbReference type="NCBI Taxonomy" id="280406"/>
    <lineage>
        <taxon>Eukaryota</taxon>
        <taxon>Metazoa</taxon>
        <taxon>Ecdysozoa</taxon>
        <taxon>Arthropoda</taxon>
        <taxon>Chelicerata</taxon>
        <taxon>Arachnida</taxon>
        <taxon>Araneae</taxon>
        <taxon>Araneomorphae</taxon>
        <taxon>Entelegynae</taxon>
        <taxon>Araneoidea</taxon>
        <taxon>Araneidae</taxon>
        <taxon>Larinioides</taxon>
    </lineage>
</organism>
<sequence>MDLCTLKRTLNNLKKKCDDLVKYAHAYEDSESAFAEINIKSKNCHCLQQKVEKLRKQYYELPETLNISKEDEALYDLEEQLEALETRPETDHEILQSQSGRGWINMAFMFFFPLLLVAKVSSGFDCPEEWIDCGNGNCIADIYRCDGDNDCGNFRDEQNCDNLPPKKCQSSQFQCLESGHCILETWRCDGERDCEDGSDEHTCDNLPPKKCQSSQFQCLESGHCILETWRCDGERDCEDGSDEHTCAPKTCGSGKFQCKIGVCIDQVMVCDRRKDCEDGSDEMNCTQANATCKAGRYACRDGVGCIYEHEVCDGHKDCSRGEDETNCTVNVSLDCTSEEYLCSNTSRCSPRRWICDGDDDCGDRSDKPTDCIDVVEPVIRYKDAIS</sequence>
<comment type="caution">
    <text evidence="11">Lacks conserved residue(s) required for the propagation of feature annotation.</text>
</comment>
<protein>
    <submittedName>
        <fullName evidence="13">Uncharacterized protein</fullName>
    </submittedName>
</protein>
<dbReference type="EMBL" id="CAXIEN010000353">
    <property type="protein sequence ID" value="CAL1294785.1"/>
    <property type="molecule type" value="Genomic_DNA"/>
</dbReference>
<feature type="disulfide bond" evidence="11">
    <location>
        <begin position="126"/>
        <end position="138"/>
    </location>
</feature>
<dbReference type="PROSITE" id="PS50068">
    <property type="entry name" value="LDLRA_2"/>
    <property type="match status" value="6"/>
</dbReference>
<comment type="subcellular location">
    <subcellularLocation>
        <location evidence="2">Endomembrane system</location>
    </subcellularLocation>
    <subcellularLocation>
        <location evidence="1">Membrane</location>
        <topology evidence="1">Single-pass membrane protein</topology>
    </subcellularLocation>
</comment>
<dbReference type="PROSITE" id="PS01209">
    <property type="entry name" value="LDLRA_1"/>
    <property type="match status" value="4"/>
</dbReference>
<evidence type="ECO:0000256" key="5">
    <source>
        <dbReference type="ARBA" id="ARBA00022737"/>
    </source>
</evidence>
<evidence type="ECO:0000256" key="3">
    <source>
        <dbReference type="ARBA" id="ARBA00022692"/>
    </source>
</evidence>
<evidence type="ECO:0000256" key="12">
    <source>
        <dbReference type="SAM" id="Coils"/>
    </source>
</evidence>
<dbReference type="FunFam" id="4.10.400.10:FF:000045">
    <property type="entry name" value="Low-density lipoprotein receptor-related protein 2"/>
    <property type="match status" value="1"/>
</dbReference>
<keyword evidence="12" id="KW-0175">Coiled coil</keyword>
<dbReference type="FunFam" id="4.10.400.10:FF:000034">
    <property type="entry name" value="Low-density lipoprotein receptor-related protein 2"/>
    <property type="match status" value="1"/>
</dbReference>
<dbReference type="SUPFAM" id="SSF57424">
    <property type="entry name" value="LDL receptor-like module"/>
    <property type="match status" value="6"/>
</dbReference>
<evidence type="ECO:0000256" key="1">
    <source>
        <dbReference type="ARBA" id="ARBA00004167"/>
    </source>
</evidence>
<keyword evidence="3" id="KW-0812">Transmembrane</keyword>
<evidence type="ECO:0000256" key="8">
    <source>
        <dbReference type="ARBA" id="ARBA00023157"/>
    </source>
</evidence>
<evidence type="ECO:0000256" key="10">
    <source>
        <dbReference type="ARBA" id="ARBA00023180"/>
    </source>
</evidence>
<comment type="caution">
    <text evidence="13">The sequence shown here is derived from an EMBL/GenBank/DDBJ whole genome shotgun (WGS) entry which is preliminary data.</text>
</comment>
<dbReference type="InterPro" id="IPR023415">
    <property type="entry name" value="LDLR_class-A_CS"/>
</dbReference>
<feature type="disulfide bond" evidence="11">
    <location>
        <begin position="312"/>
        <end position="327"/>
    </location>
</feature>
<evidence type="ECO:0000256" key="6">
    <source>
        <dbReference type="ARBA" id="ARBA00022989"/>
    </source>
</evidence>
<dbReference type="CDD" id="cd00112">
    <property type="entry name" value="LDLa"/>
    <property type="match status" value="5"/>
</dbReference>
<dbReference type="GO" id="GO:0043235">
    <property type="term" value="C:receptor complex"/>
    <property type="evidence" value="ECO:0007669"/>
    <property type="project" value="TreeGrafter"/>
</dbReference>
<reference evidence="13 14" key="1">
    <citation type="submission" date="2024-04" db="EMBL/GenBank/DDBJ databases">
        <authorList>
            <person name="Rising A."/>
            <person name="Reimegard J."/>
            <person name="Sonavane S."/>
            <person name="Akerstrom W."/>
            <person name="Nylinder S."/>
            <person name="Hedman E."/>
            <person name="Kallberg Y."/>
        </authorList>
    </citation>
    <scope>NUCLEOTIDE SEQUENCE [LARGE SCALE GENOMIC DNA]</scope>
</reference>
<evidence type="ECO:0000256" key="4">
    <source>
        <dbReference type="ARBA" id="ARBA00022729"/>
    </source>
</evidence>
<dbReference type="Proteomes" id="UP001497382">
    <property type="component" value="Unassembled WGS sequence"/>
</dbReference>
<feature type="disulfide bond" evidence="11">
    <location>
        <begin position="133"/>
        <end position="151"/>
    </location>
</feature>
<dbReference type="Gene3D" id="4.10.400.10">
    <property type="entry name" value="Low-density Lipoprotein Receptor"/>
    <property type="match status" value="6"/>
</dbReference>